<keyword evidence="3" id="KW-1185">Reference proteome</keyword>
<dbReference type="Proteomes" id="UP000014680">
    <property type="component" value="Unassembled WGS sequence"/>
</dbReference>
<dbReference type="OMA" id="HINEMRT"/>
<reference evidence="2 3" key="1">
    <citation type="submission" date="2012-10" db="EMBL/GenBank/DDBJ databases">
        <authorList>
            <person name="Zafar N."/>
            <person name="Inman J."/>
            <person name="Hall N."/>
            <person name="Lorenzi H."/>
            <person name="Caler E."/>
        </authorList>
    </citation>
    <scope>NUCLEOTIDE SEQUENCE [LARGE SCALE GENOMIC DNA]</scope>
    <source>
        <strain evidence="2 3">IP1</strain>
    </source>
</reference>
<dbReference type="VEuPathDB" id="AmoebaDB:EIN_492930"/>
<gene>
    <name evidence="2" type="ORF">EIN_492930</name>
</gene>
<feature type="compositionally biased region" description="Basic residues" evidence="1">
    <location>
        <begin position="1"/>
        <end position="12"/>
    </location>
</feature>
<proteinExistence type="predicted"/>
<evidence type="ECO:0000256" key="1">
    <source>
        <dbReference type="SAM" id="MobiDB-lite"/>
    </source>
</evidence>
<dbReference type="EMBL" id="KB206684">
    <property type="protein sequence ID" value="ELP89004.1"/>
    <property type="molecule type" value="Genomic_DNA"/>
</dbReference>
<evidence type="ECO:0000313" key="3">
    <source>
        <dbReference type="Proteomes" id="UP000014680"/>
    </source>
</evidence>
<dbReference type="RefSeq" id="XP_004255775.1">
    <property type="nucleotide sequence ID" value="XM_004255727.1"/>
</dbReference>
<name>A0A0A1UA35_ENTIV</name>
<feature type="region of interest" description="Disordered" evidence="1">
    <location>
        <begin position="1"/>
        <end position="28"/>
    </location>
</feature>
<dbReference type="OrthoDB" id="28164at2759"/>
<protein>
    <submittedName>
        <fullName evidence="2">Uncharacterized protein</fullName>
    </submittedName>
</protein>
<evidence type="ECO:0000313" key="2">
    <source>
        <dbReference type="EMBL" id="ELP89004.1"/>
    </source>
</evidence>
<organism evidence="2 3">
    <name type="scientific">Entamoeba invadens IP1</name>
    <dbReference type="NCBI Taxonomy" id="370355"/>
    <lineage>
        <taxon>Eukaryota</taxon>
        <taxon>Amoebozoa</taxon>
        <taxon>Evosea</taxon>
        <taxon>Archamoebae</taxon>
        <taxon>Mastigamoebida</taxon>
        <taxon>Entamoebidae</taxon>
        <taxon>Entamoeba</taxon>
    </lineage>
</organism>
<sequence length="199" mass="22720">MHRHGKAKKKAFPLKSKSVTPEHTPPIKESSPIIRTVVFSGGEIVSDTQQDSISVTPKSREVESENVTNERIAIARTTHDICKLFSEMEKTIKEDERRLINAVMRNHENLTRELQYSFDSGSVVMELPYIPPIKGTDIFLGTIDKNLKDTNTVLTEINDLFVHCAQRVEKIEKSKKDVFEILKKYDDDTLTIINIIKPK</sequence>
<accession>A0A0A1UA35</accession>
<dbReference type="AlphaFoldDB" id="A0A0A1UA35"/>
<dbReference type="GeneID" id="14887969"/>
<dbReference type="KEGG" id="eiv:EIN_492930"/>